<evidence type="ECO:0000313" key="1">
    <source>
        <dbReference type="EMBL" id="NOU63979.1"/>
    </source>
</evidence>
<comment type="caution">
    <text evidence="1">The sequence shown here is derived from an EMBL/GenBank/DDBJ whole genome shotgun (WGS) entry which is preliminary data.</text>
</comment>
<proteinExistence type="predicted"/>
<gene>
    <name evidence="1" type="ORF">GC096_08065</name>
</gene>
<dbReference type="InterPro" id="IPR006059">
    <property type="entry name" value="SBP"/>
</dbReference>
<dbReference type="PROSITE" id="PS51257">
    <property type="entry name" value="PROKAR_LIPOPROTEIN"/>
    <property type="match status" value="1"/>
</dbReference>
<dbReference type="PANTHER" id="PTHR43649">
    <property type="entry name" value="ARABINOSE-BINDING PROTEIN-RELATED"/>
    <property type="match status" value="1"/>
</dbReference>
<organism evidence="1 2">
    <name type="scientific">Paenibacillus plantarum</name>
    <dbReference type="NCBI Taxonomy" id="2654975"/>
    <lineage>
        <taxon>Bacteria</taxon>
        <taxon>Bacillati</taxon>
        <taxon>Bacillota</taxon>
        <taxon>Bacilli</taxon>
        <taxon>Bacillales</taxon>
        <taxon>Paenibacillaceae</taxon>
        <taxon>Paenibacillus</taxon>
    </lineage>
</organism>
<evidence type="ECO:0000313" key="2">
    <source>
        <dbReference type="Proteomes" id="UP000653578"/>
    </source>
</evidence>
<protein>
    <submittedName>
        <fullName evidence="1">Extracellular solute-binding protein</fullName>
    </submittedName>
</protein>
<dbReference type="RefSeq" id="WP_216626059.1">
    <property type="nucleotide sequence ID" value="NZ_WHNY01000026.1"/>
</dbReference>
<accession>A0ABX1X7G1</accession>
<dbReference type="EMBL" id="WHNY01000026">
    <property type="protein sequence ID" value="NOU63979.1"/>
    <property type="molecule type" value="Genomic_DNA"/>
</dbReference>
<reference evidence="1 2" key="1">
    <citation type="submission" date="2019-10" db="EMBL/GenBank/DDBJ databases">
        <title>Description of Paenibacillus humi sp. nov.</title>
        <authorList>
            <person name="Carlier A."/>
            <person name="Qi S."/>
        </authorList>
    </citation>
    <scope>NUCLEOTIDE SEQUENCE [LARGE SCALE GENOMIC DNA]</scope>
    <source>
        <strain evidence="1 2">LMG 31461</strain>
    </source>
</reference>
<dbReference type="InterPro" id="IPR050490">
    <property type="entry name" value="Bact_solute-bd_prot1"/>
</dbReference>
<dbReference type="Pfam" id="PF13416">
    <property type="entry name" value="SBP_bac_8"/>
    <property type="match status" value="1"/>
</dbReference>
<dbReference type="SUPFAM" id="SSF53850">
    <property type="entry name" value="Periplasmic binding protein-like II"/>
    <property type="match status" value="1"/>
</dbReference>
<dbReference type="Gene3D" id="3.40.190.10">
    <property type="entry name" value="Periplasmic binding protein-like II"/>
    <property type="match status" value="2"/>
</dbReference>
<dbReference type="Proteomes" id="UP000653578">
    <property type="component" value="Unassembled WGS sequence"/>
</dbReference>
<name>A0ABX1X7G1_9BACL</name>
<keyword evidence="2" id="KW-1185">Reference proteome</keyword>
<sequence length="561" mass="63488">MNMKHLSILLTSMLTLSACCPHQPPSCADAINRLCSDANAKGEELSLGKYKEPITMKIAFSLPNEPSKLAQGDTYEDNPWSRYFEGKTNIKVLHSWQAMGEGNAYRQKVDEAIAANDLPDAFTVNRQQLRTLVEKDMLVDLSEAYSKYASPLVKEMYDSTHGVAMKDVTFRGKLMALPNIEVEADSVLLTWIRQDWLDKLQLSSPQTLIDLEKIAKAFIEQDPDGNGKQDTIGMPGDHSFTPVFAAYHSFPKSWRRDRNGQMQYGSIAPETKEALAKLAAWYKEGIIDSDFGLRKEPNELIIANKAGILIGSWLAPYGPLKASIKSDTTAEWRAYTTPLDNEGKFVSQMDPITNRYLVVKKGYPYPEAAIRLLNQFTQYERVDSYLTTTGNDQNTTLQLLKSYRETNNVQPRYLYPFDLPLDYVDSAGRAYKAVKNVLEGKILAEKLPPPYLSLYKNVLLDQENPKKNLDAWASAQARQHGASVIVQASIERIYSEFSDSAATIDPRWTHLESMEHDAFLNIIRGNAPLDSFDHFVQQWKEQGGETITQEIQKRVERKFMK</sequence>